<comment type="caution">
    <text evidence="2">The sequence shown here is derived from an EMBL/GenBank/DDBJ whole genome shotgun (WGS) entry which is preliminary data.</text>
</comment>
<name>A0A919M5N7_9ACTN</name>
<gene>
    <name evidence="2" type="ORF">Acy02nite_47430</name>
</gene>
<protein>
    <submittedName>
        <fullName evidence="2">Uncharacterized protein</fullName>
    </submittedName>
</protein>
<organism evidence="2 3">
    <name type="scientific">Actinoplanes cyaneus</name>
    <dbReference type="NCBI Taxonomy" id="52696"/>
    <lineage>
        <taxon>Bacteria</taxon>
        <taxon>Bacillati</taxon>
        <taxon>Actinomycetota</taxon>
        <taxon>Actinomycetes</taxon>
        <taxon>Micromonosporales</taxon>
        <taxon>Micromonosporaceae</taxon>
        <taxon>Actinoplanes</taxon>
    </lineage>
</organism>
<keyword evidence="3" id="KW-1185">Reference proteome</keyword>
<dbReference type="Proteomes" id="UP000619479">
    <property type="component" value="Unassembled WGS sequence"/>
</dbReference>
<dbReference type="EMBL" id="BOMH01000036">
    <property type="protein sequence ID" value="GID66862.1"/>
    <property type="molecule type" value="Genomic_DNA"/>
</dbReference>
<evidence type="ECO:0000256" key="1">
    <source>
        <dbReference type="SAM" id="MobiDB-lite"/>
    </source>
</evidence>
<dbReference type="AlphaFoldDB" id="A0A919M5N7"/>
<proteinExistence type="predicted"/>
<accession>A0A919M5N7</accession>
<reference evidence="2" key="1">
    <citation type="submission" date="2021-01" db="EMBL/GenBank/DDBJ databases">
        <title>Whole genome shotgun sequence of Actinoplanes cyaneus NBRC 14990.</title>
        <authorList>
            <person name="Komaki H."/>
            <person name="Tamura T."/>
        </authorList>
    </citation>
    <scope>NUCLEOTIDE SEQUENCE</scope>
    <source>
        <strain evidence="2">NBRC 14990</strain>
    </source>
</reference>
<evidence type="ECO:0000313" key="2">
    <source>
        <dbReference type="EMBL" id="GID66862.1"/>
    </source>
</evidence>
<sequence>MESIKLLHRRHDDQNRVDLGRVSRERPGGKRSREQPGFLFAERLAGSLHGSEKELSVLLISAEKGKEFICR</sequence>
<feature type="compositionally biased region" description="Basic and acidic residues" evidence="1">
    <location>
        <begin position="10"/>
        <end position="34"/>
    </location>
</feature>
<evidence type="ECO:0000313" key="3">
    <source>
        <dbReference type="Proteomes" id="UP000619479"/>
    </source>
</evidence>
<feature type="region of interest" description="Disordered" evidence="1">
    <location>
        <begin position="1"/>
        <end position="35"/>
    </location>
</feature>